<dbReference type="SUPFAM" id="SSF64076">
    <property type="entry name" value="MTH938-like"/>
    <property type="match status" value="1"/>
</dbReference>
<name>A0ABX7T2T5_9SPHN</name>
<dbReference type="Pfam" id="PF04430">
    <property type="entry name" value="DUF498"/>
    <property type="match status" value="1"/>
</dbReference>
<dbReference type="InterPro" id="IPR007523">
    <property type="entry name" value="NDUFAF3/AAMDC"/>
</dbReference>
<dbReference type="Gene3D" id="3.40.1230.10">
    <property type="entry name" value="MTH938-like"/>
    <property type="match status" value="1"/>
</dbReference>
<gene>
    <name evidence="1" type="ORF">J4G78_17045</name>
</gene>
<sequence>MVELRRDVDFEGPIVTGFTPNGYKIGDQRFDSGLLLSPEQALSWDMPGRNNLNLTDIIAALDLSPAPEFLLFGSGSKMEQPTASFRRAAEAAKLGIEVMDSRAAARAWGVLRAEERWIIGAFMPLR</sequence>
<proteinExistence type="predicted"/>
<dbReference type="Proteomes" id="UP000663923">
    <property type="component" value="Chromosome"/>
</dbReference>
<evidence type="ECO:0000313" key="1">
    <source>
        <dbReference type="EMBL" id="QTD55868.1"/>
    </source>
</evidence>
<dbReference type="EMBL" id="CP071794">
    <property type="protein sequence ID" value="QTD55868.1"/>
    <property type="molecule type" value="Genomic_DNA"/>
</dbReference>
<dbReference type="InterPro" id="IPR036748">
    <property type="entry name" value="MTH938-like_sf"/>
</dbReference>
<evidence type="ECO:0000313" key="2">
    <source>
        <dbReference type="Proteomes" id="UP000663923"/>
    </source>
</evidence>
<dbReference type="PANTHER" id="PTHR21192">
    <property type="entry name" value="NUCLEAR PROTEIN E3-3"/>
    <property type="match status" value="1"/>
</dbReference>
<protein>
    <submittedName>
        <fullName evidence="1">Uncharacterized protein</fullName>
    </submittedName>
</protein>
<accession>A0ABX7T2T5</accession>
<keyword evidence="2" id="KW-1185">Reference proteome</keyword>
<organism evidence="1 2">
    <name type="scientific">Parasphingorhabdus cellanae</name>
    <dbReference type="NCBI Taxonomy" id="2806553"/>
    <lineage>
        <taxon>Bacteria</taxon>
        <taxon>Pseudomonadati</taxon>
        <taxon>Pseudomonadota</taxon>
        <taxon>Alphaproteobacteria</taxon>
        <taxon>Sphingomonadales</taxon>
        <taxon>Sphingomonadaceae</taxon>
        <taxon>Parasphingorhabdus</taxon>
    </lineage>
</organism>
<dbReference type="PANTHER" id="PTHR21192:SF2">
    <property type="entry name" value="NADH DEHYDROGENASE [UBIQUINONE] 1 ALPHA SUBCOMPLEX ASSEMBLY FACTOR 3"/>
    <property type="match status" value="1"/>
</dbReference>
<dbReference type="RefSeq" id="WP_207987692.1">
    <property type="nucleotide sequence ID" value="NZ_CP071794.1"/>
</dbReference>
<reference evidence="1 2" key="1">
    <citation type="submission" date="2021-03" db="EMBL/GenBank/DDBJ databases">
        <title>Complete genome of Parasphingorhabdus_sp.JHSY0214.</title>
        <authorList>
            <person name="Yoo J.H."/>
            <person name="Bae J.W."/>
        </authorList>
    </citation>
    <scope>NUCLEOTIDE SEQUENCE [LARGE SCALE GENOMIC DNA]</scope>
    <source>
        <strain evidence="1 2">JHSY0214</strain>
    </source>
</reference>